<dbReference type="Proteomes" id="UP000752171">
    <property type="component" value="Unassembled WGS sequence"/>
</dbReference>
<feature type="transmembrane region" description="Helical" evidence="7">
    <location>
        <begin position="54"/>
        <end position="82"/>
    </location>
</feature>
<reference evidence="10 11" key="1">
    <citation type="submission" date="2021-07" db="EMBL/GenBank/DDBJ databases">
        <authorList>
            <person name="Imarazene B."/>
            <person name="Zahm M."/>
            <person name="Klopp C."/>
            <person name="Cabau C."/>
            <person name="Beille S."/>
            <person name="Jouanno E."/>
            <person name="Castinel A."/>
            <person name="Lluch J."/>
            <person name="Gil L."/>
            <person name="Kuchtly C."/>
            <person name="Lopez Roques C."/>
            <person name="Donnadieu C."/>
            <person name="Parrinello H."/>
            <person name="Journot L."/>
            <person name="Du K."/>
            <person name="Schartl M."/>
            <person name="Retaux S."/>
            <person name="Guiguen Y."/>
        </authorList>
    </citation>
    <scope>NUCLEOTIDE SEQUENCE [LARGE SCALE GENOMIC DNA]</scope>
    <source>
        <strain evidence="10">Pach_M1</strain>
        <tissue evidence="10">Testis</tissue>
    </source>
</reference>
<dbReference type="GO" id="GO:0030295">
    <property type="term" value="F:protein kinase activator activity"/>
    <property type="evidence" value="ECO:0007669"/>
    <property type="project" value="TreeGrafter"/>
</dbReference>
<feature type="transmembrane region" description="Helical" evidence="7">
    <location>
        <begin position="243"/>
        <end position="261"/>
    </location>
</feature>
<feature type="signal peptide" evidence="8">
    <location>
        <begin position="1"/>
        <end position="24"/>
    </location>
</feature>
<evidence type="ECO:0000313" key="11">
    <source>
        <dbReference type="Proteomes" id="UP000752171"/>
    </source>
</evidence>
<feature type="region of interest" description="Disordered" evidence="6">
    <location>
        <begin position="330"/>
        <end position="403"/>
    </location>
</feature>
<dbReference type="InterPro" id="IPR017978">
    <property type="entry name" value="GPCR_3_C"/>
</dbReference>
<feature type="transmembrane region" description="Helical" evidence="7">
    <location>
        <begin position="94"/>
        <end position="118"/>
    </location>
</feature>
<dbReference type="PANTHER" id="PTHR14511">
    <property type="entry name" value="G PROTEIN COUPLED RECEPTOR, CLASS C, GROUP 5"/>
    <property type="match status" value="1"/>
</dbReference>
<dbReference type="EMBL" id="JAICCE010000003">
    <property type="protein sequence ID" value="KAG9279093.1"/>
    <property type="molecule type" value="Genomic_DNA"/>
</dbReference>
<name>A0A8T2M450_ASTMX</name>
<sequence length="403" mass="44232">MDLHTRTPFILTLLLLTLSERTVGQNSSNSTVPPGCGGDLNPEFYFLCDLRSAWGIVVQVLTALGFLISLGLLLAVLVRWMCVCGPCGRRGVRGAACASTALFLLAVAGIFALPYSFVVGLTEQTCPVRVFLFGVLFGLAFACLLARVLAVRGCRGRRGWTEPGLALALALVQVVIAVEWLLVVMVRDRGPCSYSQEEFIMLLIYVMVLLAVATMLSLRFLCNSASYSSSDSQWPQYHGRLQGALLSLTLLLSVAIWVVWITLLTRGNRELGHRPSWDDPVISIALTANGWVLLLGHGFNQVRFMLCSRQSAKNQTADFSGWISPMDGLPNLHAPKNGADNPGYHPDSKDRGGKGKGVEPVLRSPYESSFSMSEIDPNKDYTIPRPQTTNITQPYDDYYQRLP</sequence>
<feature type="chain" id="PRO_5035892948" evidence="8">
    <location>
        <begin position="25"/>
        <end position="403"/>
    </location>
</feature>
<feature type="compositionally biased region" description="Basic and acidic residues" evidence="6">
    <location>
        <begin position="346"/>
        <end position="357"/>
    </location>
</feature>
<organism evidence="10 11">
    <name type="scientific">Astyanax mexicanus</name>
    <name type="common">Blind cave fish</name>
    <name type="synonym">Astyanax fasciatus mexicanus</name>
    <dbReference type="NCBI Taxonomy" id="7994"/>
    <lineage>
        <taxon>Eukaryota</taxon>
        <taxon>Metazoa</taxon>
        <taxon>Chordata</taxon>
        <taxon>Craniata</taxon>
        <taxon>Vertebrata</taxon>
        <taxon>Euteleostomi</taxon>
        <taxon>Actinopterygii</taxon>
        <taxon>Neopterygii</taxon>
        <taxon>Teleostei</taxon>
        <taxon>Ostariophysi</taxon>
        <taxon>Characiformes</taxon>
        <taxon>Characoidei</taxon>
        <taxon>Acestrorhamphidae</taxon>
        <taxon>Acestrorhamphinae</taxon>
        <taxon>Astyanax</taxon>
    </lineage>
</organism>
<evidence type="ECO:0000313" key="10">
    <source>
        <dbReference type="EMBL" id="KAG9279093.1"/>
    </source>
</evidence>
<evidence type="ECO:0000256" key="6">
    <source>
        <dbReference type="SAM" id="MobiDB-lite"/>
    </source>
</evidence>
<accession>A0A8T2M450</accession>
<evidence type="ECO:0000256" key="5">
    <source>
        <dbReference type="ARBA" id="ARBA00023136"/>
    </source>
</evidence>
<evidence type="ECO:0000256" key="7">
    <source>
        <dbReference type="SAM" id="Phobius"/>
    </source>
</evidence>
<protein>
    <submittedName>
        <fullName evidence="10">G-protein coupled receptor family C group 5 member D-like</fullName>
    </submittedName>
</protein>
<dbReference type="GO" id="GO:0005886">
    <property type="term" value="C:plasma membrane"/>
    <property type="evidence" value="ECO:0007669"/>
    <property type="project" value="TreeGrafter"/>
</dbReference>
<keyword evidence="10" id="KW-0675">Receptor</keyword>
<proteinExistence type="inferred from homology"/>
<dbReference type="GO" id="GO:0004930">
    <property type="term" value="F:G protein-coupled receptor activity"/>
    <property type="evidence" value="ECO:0007669"/>
    <property type="project" value="InterPro"/>
</dbReference>
<feature type="domain" description="G-protein coupled receptors family 3 profile" evidence="9">
    <location>
        <begin position="48"/>
        <end position="296"/>
    </location>
</feature>
<keyword evidence="5 7" id="KW-0472">Membrane</keyword>
<dbReference type="PANTHER" id="PTHR14511:SF7">
    <property type="entry name" value="RETINOIC ACID-INDUCED PROTEIN 3"/>
    <property type="match status" value="1"/>
</dbReference>
<dbReference type="KEGG" id="amex:103036335"/>
<comment type="similarity">
    <text evidence="2">Belongs to the G-protein coupled receptor 3 family.</text>
</comment>
<evidence type="ECO:0000256" key="8">
    <source>
        <dbReference type="SAM" id="SignalP"/>
    </source>
</evidence>
<dbReference type="Pfam" id="PF00003">
    <property type="entry name" value="7tm_3"/>
    <property type="match status" value="1"/>
</dbReference>
<feature type="transmembrane region" description="Helical" evidence="7">
    <location>
        <begin position="199"/>
        <end position="222"/>
    </location>
</feature>
<feature type="transmembrane region" description="Helical" evidence="7">
    <location>
        <begin position="281"/>
        <end position="299"/>
    </location>
</feature>
<evidence type="ECO:0000259" key="9">
    <source>
        <dbReference type="Pfam" id="PF00003"/>
    </source>
</evidence>
<dbReference type="InterPro" id="IPR051753">
    <property type="entry name" value="RA-inducible_GPCR3"/>
</dbReference>
<keyword evidence="4 7" id="KW-1133">Transmembrane helix</keyword>
<comment type="caution">
    <text evidence="10">The sequence shown here is derived from an EMBL/GenBank/DDBJ whole genome shotgun (WGS) entry which is preliminary data.</text>
</comment>
<evidence type="ECO:0000256" key="4">
    <source>
        <dbReference type="ARBA" id="ARBA00022989"/>
    </source>
</evidence>
<dbReference type="AlphaFoldDB" id="A0A8T2M450"/>
<feature type="transmembrane region" description="Helical" evidence="7">
    <location>
        <begin position="130"/>
        <end position="151"/>
    </location>
</feature>
<feature type="transmembrane region" description="Helical" evidence="7">
    <location>
        <begin position="163"/>
        <end position="187"/>
    </location>
</feature>
<dbReference type="GO" id="GO:0070062">
    <property type="term" value="C:extracellular exosome"/>
    <property type="evidence" value="ECO:0007669"/>
    <property type="project" value="TreeGrafter"/>
</dbReference>
<dbReference type="GO" id="GO:0043235">
    <property type="term" value="C:receptor complex"/>
    <property type="evidence" value="ECO:0007669"/>
    <property type="project" value="TreeGrafter"/>
</dbReference>
<dbReference type="OMA" id="GRRPNWD"/>
<keyword evidence="8" id="KW-0732">Signal</keyword>
<evidence type="ECO:0000256" key="3">
    <source>
        <dbReference type="ARBA" id="ARBA00022692"/>
    </source>
</evidence>
<comment type="subcellular location">
    <subcellularLocation>
        <location evidence="1">Membrane</location>
        <topology evidence="1">Multi-pass membrane protein</topology>
    </subcellularLocation>
</comment>
<gene>
    <name evidence="10" type="primary">GPRC5B</name>
    <name evidence="10" type="ORF">AMEX_G4563</name>
</gene>
<evidence type="ECO:0000256" key="1">
    <source>
        <dbReference type="ARBA" id="ARBA00004141"/>
    </source>
</evidence>
<keyword evidence="3 7" id="KW-0812">Transmembrane</keyword>
<evidence type="ECO:0000256" key="2">
    <source>
        <dbReference type="ARBA" id="ARBA00007242"/>
    </source>
</evidence>